<comment type="caution">
    <text evidence="10">The sequence shown here is derived from an EMBL/GenBank/DDBJ whole genome shotgun (WGS) entry which is preliminary data.</text>
</comment>
<comment type="similarity">
    <text evidence="2">Belongs to the membrane fusion protein (MFP) (TC 8.A.1) family.</text>
</comment>
<name>A0A843YUU4_9BURK</name>
<keyword evidence="6" id="KW-1133">Transmembrane helix</keyword>
<dbReference type="Pfam" id="PF25954">
    <property type="entry name" value="Beta-barrel_RND_2"/>
    <property type="match status" value="1"/>
</dbReference>
<evidence type="ECO:0000256" key="5">
    <source>
        <dbReference type="SAM" id="Coils"/>
    </source>
</evidence>
<protein>
    <submittedName>
        <fullName evidence="10">Efflux RND transporter periplasmic adaptor subunit</fullName>
    </submittedName>
</protein>
<dbReference type="EMBL" id="WINI01000007">
    <property type="protein sequence ID" value="MQR01767.1"/>
    <property type="molecule type" value="Genomic_DNA"/>
</dbReference>
<proteinExistence type="inferred from homology"/>
<keyword evidence="4 5" id="KW-0175">Coiled coil</keyword>
<dbReference type="OrthoDB" id="9784484at2"/>
<feature type="domain" description="Multidrug resistance protein MdtA-like C-terminal permuted SH3" evidence="9">
    <location>
        <begin position="354"/>
        <end position="412"/>
    </location>
</feature>
<accession>A0A843YUU4</accession>
<dbReference type="GO" id="GO:1990195">
    <property type="term" value="C:macrolide transmembrane transporter complex"/>
    <property type="evidence" value="ECO:0007669"/>
    <property type="project" value="InterPro"/>
</dbReference>
<sequence length="449" mass="48015">MTTPKIETETALPSGFPTGIVDKPSRIVKRRGLVFALSLVTILSAGVVLSQVLQPPSAAKPLPLLTPATTPPTPAPPVKLDTLMIKTGDIEQTVEAAGKLQLYKYADVNAQLSGQIKDVLVGVGDDVKVGKMVVDITPTQQPAKVESNRAQMARMQAELADQKAQMDFAQLQFQRQTQLKAQNATREESYESSRMSLSSASARVEAINAQIHQLEASMKQDEENNQHTQVLAPISGTVVTLNARPGQMVNAAQQTTPLMRIADLSKMTVQARVAEVDVTRLRKGMPATFTTPGYPGKHWSGKLRQVIPVPAEGTGEQGKQTFYNVLFEVDNPDQQLMSGMSTQVQFIVADVPEAVLLPTKLLGKPGADGLYSVNVVEQGQQVSPRKLQIGLRNQQHVQVLSGLAAGEQVLVGPVPTTLLKQKPPGAAAAASASVPTSGAQALQTLTTHQ</sequence>
<dbReference type="PANTHER" id="PTHR30469:SF33">
    <property type="entry name" value="SLR1207 PROTEIN"/>
    <property type="match status" value="1"/>
</dbReference>
<evidence type="ECO:0000259" key="8">
    <source>
        <dbReference type="Pfam" id="PF25954"/>
    </source>
</evidence>
<dbReference type="Gene3D" id="6.10.140.1990">
    <property type="match status" value="1"/>
</dbReference>
<reference evidence="10 11" key="1">
    <citation type="submission" date="2019-10" db="EMBL/GenBank/DDBJ databases">
        <title>Glaciimonas soli sp. nov., a psychrophilic bacterium isolated from the forest soil of a high elevation mountain in Taiwan.</title>
        <authorList>
            <person name="Wang L.-T."/>
            <person name="Shieh W.Y."/>
        </authorList>
    </citation>
    <scope>NUCLEOTIDE SEQUENCE [LARGE SCALE GENOMIC DNA]</scope>
    <source>
        <strain evidence="10 11">GS1</strain>
    </source>
</reference>
<dbReference type="GO" id="GO:0019898">
    <property type="term" value="C:extrinsic component of membrane"/>
    <property type="evidence" value="ECO:0007669"/>
    <property type="project" value="InterPro"/>
</dbReference>
<evidence type="ECO:0000256" key="6">
    <source>
        <dbReference type="SAM" id="Phobius"/>
    </source>
</evidence>
<evidence type="ECO:0000256" key="4">
    <source>
        <dbReference type="ARBA" id="ARBA00023054"/>
    </source>
</evidence>
<feature type="domain" description="CusB-like beta-barrel" evidence="8">
    <location>
        <begin position="269"/>
        <end position="346"/>
    </location>
</feature>
<dbReference type="InterPro" id="IPR058627">
    <property type="entry name" value="MdtA-like_C"/>
</dbReference>
<keyword evidence="6" id="KW-0472">Membrane</keyword>
<dbReference type="RefSeq" id="WP_153235358.1">
    <property type="nucleotide sequence ID" value="NZ_WINI01000007.1"/>
</dbReference>
<evidence type="ECO:0000256" key="3">
    <source>
        <dbReference type="ARBA" id="ARBA00022448"/>
    </source>
</evidence>
<dbReference type="Proteomes" id="UP000451565">
    <property type="component" value="Unassembled WGS sequence"/>
</dbReference>
<feature type="domain" description="Multidrug resistance protein MdtA-like barrel-sandwich hybrid" evidence="7">
    <location>
        <begin position="105"/>
        <end position="256"/>
    </location>
</feature>
<dbReference type="Pfam" id="PF25917">
    <property type="entry name" value="BSH_RND"/>
    <property type="match status" value="1"/>
</dbReference>
<dbReference type="Gene3D" id="6.20.50.140">
    <property type="match status" value="1"/>
</dbReference>
<evidence type="ECO:0000313" key="10">
    <source>
        <dbReference type="EMBL" id="MQR01767.1"/>
    </source>
</evidence>
<keyword evidence="11" id="KW-1185">Reference proteome</keyword>
<dbReference type="AlphaFoldDB" id="A0A843YUU4"/>
<feature type="coiled-coil region" evidence="5">
    <location>
        <begin position="197"/>
        <end position="224"/>
    </location>
</feature>
<dbReference type="InterPro" id="IPR006143">
    <property type="entry name" value="RND_pump_MFP"/>
</dbReference>
<dbReference type="GO" id="GO:1990961">
    <property type="term" value="P:xenobiotic detoxification by transmembrane export across the plasma membrane"/>
    <property type="evidence" value="ECO:0007669"/>
    <property type="project" value="InterPro"/>
</dbReference>
<evidence type="ECO:0000313" key="11">
    <source>
        <dbReference type="Proteomes" id="UP000451565"/>
    </source>
</evidence>
<keyword evidence="6" id="KW-0812">Transmembrane</keyword>
<dbReference type="GO" id="GO:0015562">
    <property type="term" value="F:efflux transmembrane transporter activity"/>
    <property type="evidence" value="ECO:0007669"/>
    <property type="project" value="TreeGrafter"/>
</dbReference>
<dbReference type="GO" id="GO:1990281">
    <property type="term" value="C:efflux pump complex"/>
    <property type="evidence" value="ECO:0007669"/>
    <property type="project" value="TreeGrafter"/>
</dbReference>
<dbReference type="SUPFAM" id="SSF111369">
    <property type="entry name" value="HlyD-like secretion proteins"/>
    <property type="match status" value="1"/>
</dbReference>
<evidence type="ECO:0000259" key="7">
    <source>
        <dbReference type="Pfam" id="PF25917"/>
    </source>
</evidence>
<dbReference type="Gene3D" id="2.40.30.170">
    <property type="match status" value="1"/>
</dbReference>
<dbReference type="GO" id="GO:0030313">
    <property type="term" value="C:cell envelope"/>
    <property type="evidence" value="ECO:0007669"/>
    <property type="project" value="UniProtKB-SubCell"/>
</dbReference>
<evidence type="ECO:0000256" key="1">
    <source>
        <dbReference type="ARBA" id="ARBA00004196"/>
    </source>
</evidence>
<dbReference type="InterPro" id="IPR030190">
    <property type="entry name" value="MacA_alpha-hairpin_sf"/>
</dbReference>
<feature type="coiled-coil region" evidence="5">
    <location>
        <begin position="145"/>
        <end position="172"/>
    </location>
</feature>
<evidence type="ECO:0000259" key="9">
    <source>
        <dbReference type="Pfam" id="PF25967"/>
    </source>
</evidence>
<evidence type="ECO:0000256" key="2">
    <source>
        <dbReference type="ARBA" id="ARBA00009477"/>
    </source>
</evidence>
<dbReference type="PANTHER" id="PTHR30469">
    <property type="entry name" value="MULTIDRUG RESISTANCE PROTEIN MDTA"/>
    <property type="match status" value="1"/>
</dbReference>
<dbReference type="Gene3D" id="2.40.50.100">
    <property type="match status" value="1"/>
</dbReference>
<dbReference type="InterPro" id="IPR058792">
    <property type="entry name" value="Beta-barrel_RND_2"/>
</dbReference>
<feature type="transmembrane region" description="Helical" evidence="6">
    <location>
        <begin position="33"/>
        <end position="53"/>
    </location>
</feature>
<dbReference type="Pfam" id="PF25967">
    <property type="entry name" value="RND-MFP_C"/>
    <property type="match status" value="1"/>
</dbReference>
<organism evidence="10 11">
    <name type="scientific">Glaciimonas soli</name>
    <dbReference type="NCBI Taxonomy" id="2590999"/>
    <lineage>
        <taxon>Bacteria</taxon>
        <taxon>Pseudomonadati</taxon>
        <taxon>Pseudomonadota</taxon>
        <taxon>Betaproteobacteria</taxon>
        <taxon>Burkholderiales</taxon>
        <taxon>Oxalobacteraceae</taxon>
        <taxon>Glaciimonas</taxon>
    </lineage>
</organism>
<comment type="subcellular location">
    <subcellularLocation>
        <location evidence="1">Cell envelope</location>
    </subcellularLocation>
</comment>
<dbReference type="InterPro" id="IPR058625">
    <property type="entry name" value="MdtA-like_BSH"/>
</dbReference>
<gene>
    <name evidence="10" type="ORF">GEV47_13895</name>
</gene>
<dbReference type="NCBIfam" id="TIGR01730">
    <property type="entry name" value="RND_mfp"/>
    <property type="match status" value="1"/>
</dbReference>
<keyword evidence="3" id="KW-0813">Transport</keyword>